<feature type="transmembrane region" description="Helical" evidence="7">
    <location>
        <begin position="95"/>
        <end position="115"/>
    </location>
</feature>
<feature type="transmembrane region" description="Helical" evidence="7">
    <location>
        <begin position="152"/>
        <end position="174"/>
    </location>
</feature>
<dbReference type="PRINTS" id="PR00727">
    <property type="entry name" value="LEADERPTASE"/>
</dbReference>
<evidence type="ECO:0000256" key="7">
    <source>
        <dbReference type="RuleBase" id="RU362042"/>
    </source>
</evidence>
<dbReference type="InterPro" id="IPR019533">
    <property type="entry name" value="Peptidase_S26"/>
</dbReference>
<comment type="subcellular location">
    <subcellularLocation>
        <location evidence="7">Membrane</location>
        <topology evidence="7">Single-pass type II membrane protein</topology>
    </subcellularLocation>
</comment>
<comment type="catalytic activity">
    <reaction evidence="1 7">
        <text>Cleavage of hydrophobic, N-terminal signal or leader sequences from secreted and periplasmic proteins.</text>
        <dbReference type="EC" id="3.4.21.89"/>
    </reaction>
</comment>
<dbReference type="GO" id="GO:0009003">
    <property type="term" value="F:signal peptidase activity"/>
    <property type="evidence" value="ECO:0007669"/>
    <property type="project" value="UniProtKB-EC"/>
</dbReference>
<keyword evidence="7" id="KW-0812">Transmembrane</keyword>
<evidence type="ECO:0000313" key="12">
    <source>
        <dbReference type="Proteomes" id="UP000578697"/>
    </source>
</evidence>
<comment type="similarity">
    <text evidence="2 7">Belongs to the peptidase S26 family.</text>
</comment>
<evidence type="ECO:0000313" key="10">
    <source>
        <dbReference type="EMBL" id="MBB5218101.1"/>
    </source>
</evidence>
<accession>A0A840SF82</accession>
<sequence>MEKLRRLIVINLFLSTFFTLLCIPFHFDVSVAALPVSAAFTFLLYEFSFKKLFKESSPSVIGMVRRFFQYEPFVFITSFVLLRAGNFDVYLALDIISAVVWTVLTVFSFVILFYLSEKRVWKLSENWKLYHESHPSVKPQGAARIGIEILEWVDALIQAVFTIVLINIFLFQLYEIPSESMVPEFLVKDRVVVFKTLAGPKFPLSRAGLPYIESYDRGDIVVFRNPHYSNDRKSEVKTFMSQFVYMCTLTLVNINTDDRGEIKADPLVKRVTGLPGEQIMLVDGELYARKDGTRFSAVGDSSYACWNAAADRKLYDLNKSILKIEKLPMSGITREDIFDKKRITLSDALQIENSLVEMTEEVERLRRNLDLESAKLECMSLSAEFSRYASGGNVKGDVSSVIDSSALLMNNFFDNSFLSSLVIKLRQVDGGKEWFDAYMNSWHKNFTNLNEYRELDDNGELILEGPALAGSNLYTDSLLRLDVMMKLTTGRIMLARLNGNVSVLTENISVLEKLCNYILFMDQRNMGLFPANNGSERKYIPEDCYFMMGDNRYNSLDMRHSYEHTEKPLSEFDEYSIRYMSNLEPQYVHRSRILGKASFRFWPINRIGFPGSSLRK</sequence>
<dbReference type="Proteomes" id="UP000593591">
    <property type="component" value="Chromosome"/>
</dbReference>
<feature type="transmembrane region" description="Helical" evidence="7">
    <location>
        <begin position="32"/>
        <end position="49"/>
    </location>
</feature>
<evidence type="ECO:0000259" key="9">
    <source>
        <dbReference type="Pfam" id="PF10502"/>
    </source>
</evidence>
<reference evidence="11 13" key="1">
    <citation type="submission" date="2018-08" db="EMBL/GenBank/DDBJ databases">
        <title>The first complete genome of Treponema rectale (CHPAT), a commensal spirochete of the bovine rectum.</title>
        <authorList>
            <person name="Staton G.J."/>
            <person name="Clegg S.R."/>
            <person name="Carter S.D."/>
            <person name="Radford A.D."/>
            <person name="Darby A."/>
            <person name="Hall N."/>
            <person name="Birtles R.J."/>
            <person name="Evans N.J."/>
        </authorList>
    </citation>
    <scope>NUCLEOTIDE SEQUENCE [LARGE SCALE GENOMIC DNA]</scope>
    <source>
        <strain evidence="11 13">CHPA</strain>
    </source>
</reference>
<dbReference type="Proteomes" id="UP000578697">
    <property type="component" value="Unassembled WGS sequence"/>
</dbReference>
<evidence type="ECO:0000256" key="2">
    <source>
        <dbReference type="ARBA" id="ARBA00009370"/>
    </source>
</evidence>
<feature type="transmembrane region" description="Helical" evidence="7">
    <location>
        <begin position="7"/>
        <end position="26"/>
    </location>
</feature>
<dbReference type="EC" id="3.4.21.89" evidence="3 7"/>
<dbReference type="InterPro" id="IPR000223">
    <property type="entry name" value="Pept_S26A_signal_pept_1"/>
</dbReference>
<feature type="domain" description="Peptidase S26" evidence="9">
    <location>
        <begin position="535"/>
        <end position="602"/>
    </location>
</feature>
<protein>
    <recommendedName>
        <fullName evidence="4 7">Signal peptidase I</fullName>
        <ecNumber evidence="3 7">3.4.21.89</ecNumber>
    </recommendedName>
</protein>
<dbReference type="PANTHER" id="PTHR43390">
    <property type="entry name" value="SIGNAL PEPTIDASE I"/>
    <property type="match status" value="1"/>
</dbReference>
<dbReference type="Pfam" id="PF10502">
    <property type="entry name" value="Peptidase_S26"/>
    <property type="match status" value="2"/>
</dbReference>
<evidence type="ECO:0000256" key="4">
    <source>
        <dbReference type="ARBA" id="ARBA00019232"/>
    </source>
</evidence>
<evidence type="ECO:0000256" key="6">
    <source>
        <dbReference type="PIRSR" id="PIRSR600223-1"/>
    </source>
</evidence>
<organism evidence="10 12">
    <name type="scientific">Treponema rectale</name>
    <dbReference type="NCBI Taxonomy" id="744512"/>
    <lineage>
        <taxon>Bacteria</taxon>
        <taxon>Pseudomonadati</taxon>
        <taxon>Spirochaetota</taxon>
        <taxon>Spirochaetia</taxon>
        <taxon>Spirochaetales</taxon>
        <taxon>Treponemataceae</taxon>
        <taxon>Treponema</taxon>
    </lineage>
</organism>
<keyword evidence="7" id="KW-1133">Transmembrane helix</keyword>
<dbReference type="Gene3D" id="2.10.109.10">
    <property type="entry name" value="Umud Fragment, subunit A"/>
    <property type="match status" value="2"/>
</dbReference>
<evidence type="ECO:0000313" key="13">
    <source>
        <dbReference type="Proteomes" id="UP000593591"/>
    </source>
</evidence>
<keyword evidence="7" id="KW-0645">Protease</keyword>
<evidence type="ECO:0000256" key="5">
    <source>
        <dbReference type="ARBA" id="ARBA00022801"/>
    </source>
</evidence>
<feature type="transmembrane region" description="Helical" evidence="7">
    <location>
        <begin position="70"/>
        <end position="89"/>
    </location>
</feature>
<dbReference type="InterPro" id="IPR036286">
    <property type="entry name" value="LexA/Signal_pep-like_sf"/>
</dbReference>
<dbReference type="RefSeq" id="WP_184651534.1">
    <property type="nucleotide sequence ID" value="NZ_JACHFR010000001.1"/>
</dbReference>
<dbReference type="PANTHER" id="PTHR43390:SF1">
    <property type="entry name" value="CHLOROPLAST PROCESSING PEPTIDASE"/>
    <property type="match status" value="1"/>
</dbReference>
<keyword evidence="12" id="KW-1185">Reference proteome</keyword>
<proteinExistence type="inferred from homology"/>
<keyword evidence="8" id="KW-0175">Coiled coil</keyword>
<evidence type="ECO:0000313" key="11">
    <source>
        <dbReference type="EMBL" id="QOS40187.1"/>
    </source>
</evidence>
<feature type="coiled-coil region" evidence="8">
    <location>
        <begin position="348"/>
        <end position="375"/>
    </location>
</feature>
<dbReference type="AlphaFoldDB" id="A0A840SF82"/>
<keyword evidence="5 7" id="KW-0378">Hydrolase</keyword>
<keyword evidence="7" id="KW-0472">Membrane</keyword>
<evidence type="ECO:0000256" key="3">
    <source>
        <dbReference type="ARBA" id="ARBA00013208"/>
    </source>
</evidence>
<dbReference type="NCBIfam" id="TIGR02227">
    <property type="entry name" value="sigpep_I_bact"/>
    <property type="match status" value="1"/>
</dbReference>
<name>A0A840SF82_9SPIR</name>
<evidence type="ECO:0000256" key="1">
    <source>
        <dbReference type="ARBA" id="ARBA00000677"/>
    </source>
</evidence>
<dbReference type="GO" id="GO:0006465">
    <property type="term" value="P:signal peptide processing"/>
    <property type="evidence" value="ECO:0007669"/>
    <property type="project" value="InterPro"/>
</dbReference>
<dbReference type="EMBL" id="JACHFR010000001">
    <property type="protein sequence ID" value="MBB5218101.1"/>
    <property type="molecule type" value="Genomic_DNA"/>
</dbReference>
<dbReference type="KEGG" id="trc:DYE49_06865"/>
<dbReference type="EMBL" id="CP031517">
    <property type="protein sequence ID" value="QOS40187.1"/>
    <property type="molecule type" value="Genomic_DNA"/>
</dbReference>
<gene>
    <name evidence="11" type="primary">lepB</name>
    <name evidence="11" type="ORF">DYE49_06865</name>
    <name evidence="10" type="ORF">HNP77_000445</name>
</gene>
<dbReference type="PROSITE" id="PS00760">
    <property type="entry name" value="SPASE_I_2"/>
    <property type="match status" value="1"/>
</dbReference>
<feature type="active site" evidence="6">
    <location>
        <position position="269"/>
    </location>
</feature>
<reference evidence="10 12" key="2">
    <citation type="submission" date="2020-08" db="EMBL/GenBank/DDBJ databases">
        <title>Genomic Encyclopedia of Type Strains, Phase IV (KMG-IV): sequencing the most valuable type-strain genomes for metagenomic binning, comparative biology and taxonomic classification.</title>
        <authorList>
            <person name="Goeker M."/>
        </authorList>
    </citation>
    <scope>NUCLEOTIDE SEQUENCE [LARGE SCALE GENOMIC DNA]</scope>
    <source>
        <strain evidence="10 12">DSM 103679</strain>
    </source>
</reference>
<dbReference type="GO" id="GO:0016020">
    <property type="term" value="C:membrane"/>
    <property type="evidence" value="ECO:0007669"/>
    <property type="project" value="UniProtKB-SubCell"/>
</dbReference>
<dbReference type="CDD" id="cd06530">
    <property type="entry name" value="S26_SPase_I"/>
    <property type="match status" value="1"/>
</dbReference>
<evidence type="ECO:0000256" key="8">
    <source>
        <dbReference type="SAM" id="Coils"/>
    </source>
</evidence>
<feature type="domain" description="Peptidase S26" evidence="9">
    <location>
        <begin position="150"/>
        <end position="289"/>
    </location>
</feature>
<feature type="active site" evidence="6">
    <location>
        <position position="180"/>
    </location>
</feature>
<comment type="caution">
    <text evidence="7">Lacks conserved residue(s) required for the propagation of feature annotation.</text>
</comment>
<dbReference type="SUPFAM" id="SSF51306">
    <property type="entry name" value="LexA/Signal peptidase"/>
    <property type="match status" value="2"/>
</dbReference>
<dbReference type="GO" id="GO:0004252">
    <property type="term" value="F:serine-type endopeptidase activity"/>
    <property type="evidence" value="ECO:0007669"/>
    <property type="project" value="InterPro"/>
</dbReference>
<dbReference type="InterPro" id="IPR019757">
    <property type="entry name" value="Pept_S26A_signal_pept_1_Lys-AS"/>
</dbReference>